<gene>
    <name evidence="2" type="ORF">ElyMa_003992300</name>
</gene>
<accession>A0AAV4FZ15</accession>
<dbReference type="AlphaFoldDB" id="A0AAV4FZ15"/>
<dbReference type="InterPro" id="IPR036691">
    <property type="entry name" value="Endo/exonu/phosph_ase_sf"/>
</dbReference>
<evidence type="ECO:0000259" key="1">
    <source>
        <dbReference type="Pfam" id="PF14529"/>
    </source>
</evidence>
<dbReference type="GO" id="GO:0003824">
    <property type="term" value="F:catalytic activity"/>
    <property type="evidence" value="ECO:0007669"/>
    <property type="project" value="InterPro"/>
</dbReference>
<dbReference type="SUPFAM" id="SSF56219">
    <property type="entry name" value="DNase I-like"/>
    <property type="match status" value="1"/>
</dbReference>
<reference evidence="2 3" key="1">
    <citation type="journal article" date="2021" name="Elife">
        <title>Chloroplast acquisition without the gene transfer in kleptoplastic sea slugs, Plakobranchus ocellatus.</title>
        <authorList>
            <person name="Maeda T."/>
            <person name="Takahashi S."/>
            <person name="Yoshida T."/>
            <person name="Shimamura S."/>
            <person name="Takaki Y."/>
            <person name="Nagai Y."/>
            <person name="Toyoda A."/>
            <person name="Suzuki Y."/>
            <person name="Arimoto A."/>
            <person name="Ishii H."/>
            <person name="Satoh N."/>
            <person name="Nishiyama T."/>
            <person name="Hasebe M."/>
            <person name="Maruyama T."/>
            <person name="Minagawa J."/>
            <person name="Obokata J."/>
            <person name="Shigenobu S."/>
        </authorList>
    </citation>
    <scope>NUCLEOTIDE SEQUENCE [LARGE SCALE GENOMIC DNA]</scope>
</reference>
<dbReference type="InterPro" id="IPR027124">
    <property type="entry name" value="Swc5/CFDP1/2"/>
</dbReference>
<evidence type="ECO:0000313" key="3">
    <source>
        <dbReference type="Proteomes" id="UP000762676"/>
    </source>
</evidence>
<proteinExistence type="predicted"/>
<sequence length="161" mass="18472">MKLSKKENETVITIINVYAPTSERALKHPEEFEKFYRDLNNTINSVEKQSFILLAGDFNAKIGKQQQGETSVGKFSKGKRNCNGERLVEFCEEKRLFVTNSAFNHPSRHITTWAGQRKDKTTGETINIYNQIDFIICQQRHKNLLTNARSYGGTTLTSDHK</sequence>
<feature type="domain" description="Endonuclease/exonuclease/phosphatase" evidence="1">
    <location>
        <begin position="12"/>
        <end position="160"/>
    </location>
</feature>
<dbReference type="Proteomes" id="UP000762676">
    <property type="component" value="Unassembled WGS sequence"/>
</dbReference>
<keyword evidence="3" id="KW-1185">Reference proteome</keyword>
<comment type="caution">
    <text evidence="2">The sequence shown here is derived from an EMBL/GenBank/DDBJ whole genome shotgun (WGS) entry which is preliminary data.</text>
</comment>
<dbReference type="PANTHER" id="PTHR23227:SF85">
    <property type="entry name" value="CRANIOFACIAL DEVELOPMENT PROTEIN 2"/>
    <property type="match status" value="1"/>
</dbReference>
<dbReference type="EMBL" id="BMAT01008120">
    <property type="protein sequence ID" value="GFR78339.1"/>
    <property type="molecule type" value="Genomic_DNA"/>
</dbReference>
<name>A0AAV4FZ15_9GAST</name>
<evidence type="ECO:0000313" key="2">
    <source>
        <dbReference type="EMBL" id="GFR78339.1"/>
    </source>
</evidence>
<dbReference type="Gene3D" id="3.60.10.10">
    <property type="entry name" value="Endonuclease/exonuclease/phosphatase"/>
    <property type="match status" value="1"/>
</dbReference>
<organism evidence="2 3">
    <name type="scientific">Elysia marginata</name>
    <dbReference type="NCBI Taxonomy" id="1093978"/>
    <lineage>
        <taxon>Eukaryota</taxon>
        <taxon>Metazoa</taxon>
        <taxon>Spiralia</taxon>
        <taxon>Lophotrochozoa</taxon>
        <taxon>Mollusca</taxon>
        <taxon>Gastropoda</taxon>
        <taxon>Heterobranchia</taxon>
        <taxon>Euthyneura</taxon>
        <taxon>Panpulmonata</taxon>
        <taxon>Sacoglossa</taxon>
        <taxon>Placobranchoidea</taxon>
        <taxon>Plakobranchidae</taxon>
        <taxon>Elysia</taxon>
    </lineage>
</organism>
<dbReference type="Pfam" id="PF14529">
    <property type="entry name" value="Exo_endo_phos_2"/>
    <property type="match status" value="1"/>
</dbReference>
<dbReference type="InterPro" id="IPR005135">
    <property type="entry name" value="Endo/exonuclease/phosphatase"/>
</dbReference>
<dbReference type="PANTHER" id="PTHR23227">
    <property type="entry name" value="BUCENTAUR RELATED"/>
    <property type="match status" value="1"/>
</dbReference>
<protein>
    <submittedName>
        <fullName evidence="2">Craniofacial development protein 2-like</fullName>
    </submittedName>
</protein>